<dbReference type="HAMAP" id="MF_00484">
    <property type="entry name" value="Glycogen_synth"/>
    <property type="match status" value="1"/>
</dbReference>
<sequence length="488" mass="56156">MRICLVSAEIAPFAKMGGLGDVSAALGKYLAKNGHDVRLVMPFYDTIDARELNIRPVVRARHILLKMGDKTYELDFFKTQLPGANADVYLVGCPLLYERGAVYTTDGDEYLRFAVLTRAAIELCKRLNWAPDIFHANDWHTALLPIYIKTIYGYDKIFQKSKTVLTLHNIGYQGIFPAETVNDLSLSAFYFWFDSQDLYHGRINFLKNGIRHAHKITTVSPTYAREIQTETYGAGLEKLLRQRANDLLGILNGVDYQEWNPETDVFIPFHYSIKNLSGKKKNKEALLKKAGLATRWLQQPMVSMISRLVEQKGIDLLMGAMEGLLRRFEFSLVVLGSGAIRYEQFFFSLQERFPERVKFFRGYDYALSHLIEAGADIFLMPSLYEPCGLNQIYSLKYGTVPVVRKTGGLADTVTLYDWQKQTGDGFVFEHYNTESFTWAVEYALTTFEHKTAWRKIMINGMKKDFSWEKQIKEYEKLYENLMQANDED</sequence>
<dbReference type="HOGENOM" id="CLU_009583_18_2_0"/>
<feature type="domain" description="Starch synthase catalytic" evidence="10">
    <location>
        <begin position="2"/>
        <end position="242"/>
    </location>
</feature>
<evidence type="ECO:0000256" key="2">
    <source>
        <dbReference type="ARBA" id="ARBA00002764"/>
    </source>
</evidence>
<keyword evidence="6 8" id="KW-0808">Transferase</keyword>
<evidence type="ECO:0000259" key="10">
    <source>
        <dbReference type="Pfam" id="PF08323"/>
    </source>
</evidence>
<evidence type="ECO:0000313" key="14">
    <source>
        <dbReference type="Proteomes" id="UP000183868"/>
    </source>
</evidence>
<evidence type="ECO:0000256" key="1">
    <source>
        <dbReference type="ARBA" id="ARBA00001478"/>
    </source>
</evidence>
<dbReference type="RefSeq" id="WP_006930715.1">
    <property type="nucleotide sequence ID" value="NZ_CM001402.1"/>
</dbReference>
<evidence type="ECO:0000313" key="13">
    <source>
        <dbReference type="Proteomes" id="UP000004671"/>
    </source>
</evidence>
<dbReference type="CDD" id="cd03791">
    <property type="entry name" value="GT5_Glycogen_synthase_DULL1-like"/>
    <property type="match status" value="1"/>
</dbReference>
<dbReference type="InParanoid" id="H1XYB5"/>
<keyword evidence="13" id="KW-1185">Reference proteome</keyword>
<evidence type="ECO:0000256" key="3">
    <source>
        <dbReference type="ARBA" id="ARBA00004964"/>
    </source>
</evidence>
<comment type="catalytic activity">
    <reaction evidence="1 8">
        <text>[(1-&gt;4)-alpha-D-glucosyl](n) + ADP-alpha-D-glucose = [(1-&gt;4)-alpha-D-glucosyl](n+1) + ADP + H(+)</text>
        <dbReference type="Rhea" id="RHEA:18189"/>
        <dbReference type="Rhea" id="RHEA-COMP:9584"/>
        <dbReference type="Rhea" id="RHEA-COMP:9587"/>
        <dbReference type="ChEBI" id="CHEBI:15378"/>
        <dbReference type="ChEBI" id="CHEBI:15444"/>
        <dbReference type="ChEBI" id="CHEBI:57498"/>
        <dbReference type="ChEBI" id="CHEBI:456216"/>
        <dbReference type="EC" id="2.4.1.21"/>
    </reaction>
</comment>
<comment type="pathway">
    <text evidence="3 8">Glycan biosynthesis; glycogen biosynthesis.</text>
</comment>
<evidence type="ECO:0000256" key="4">
    <source>
        <dbReference type="ARBA" id="ARBA00010281"/>
    </source>
</evidence>
<evidence type="ECO:0000256" key="6">
    <source>
        <dbReference type="ARBA" id="ARBA00022679"/>
    </source>
</evidence>
<dbReference type="NCBIfam" id="TIGR02095">
    <property type="entry name" value="glgA"/>
    <property type="match status" value="1"/>
</dbReference>
<dbReference type="Proteomes" id="UP000004671">
    <property type="component" value="Chromosome"/>
</dbReference>
<dbReference type="OrthoDB" id="9808590at2"/>
<keyword evidence="5 8" id="KW-0328">Glycosyltransferase</keyword>
<feature type="domain" description="Glycosyl transferase family 1" evidence="9">
    <location>
        <begin position="299"/>
        <end position="455"/>
    </location>
</feature>
<reference evidence="12 13" key="1">
    <citation type="submission" date="2011-09" db="EMBL/GenBank/DDBJ databases">
        <title>The permanent draft genome of Caldithrix abyssi DSM 13497.</title>
        <authorList>
            <consortium name="US DOE Joint Genome Institute (JGI-PGF)"/>
            <person name="Lucas S."/>
            <person name="Han J."/>
            <person name="Lapidus A."/>
            <person name="Bruce D."/>
            <person name="Goodwin L."/>
            <person name="Pitluck S."/>
            <person name="Peters L."/>
            <person name="Kyrpides N."/>
            <person name="Mavromatis K."/>
            <person name="Ivanova N."/>
            <person name="Mikhailova N."/>
            <person name="Chertkov O."/>
            <person name="Detter J.C."/>
            <person name="Tapia R."/>
            <person name="Han C."/>
            <person name="Land M."/>
            <person name="Hauser L."/>
            <person name="Markowitz V."/>
            <person name="Cheng J.-F."/>
            <person name="Hugenholtz P."/>
            <person name="Woyke T."/>
            <person name="Wu D."/>
            <person name="Spring S."/>
            <person name="Brambilla E."/>
            <person name="Klenk H.-P."/>
            <person name="Eisen J.A."/>
        </authorList>
    </citation>
    <scope>NUCLEOTIDE SEQUENCE [LARGE SCALE GENOMIC DNA]</scope>
    <source>
        <strain evidence="12 13">DSM 13497</strain>
    </source>
</reference>
<name>H1XYB5_CALAY</name>
<dbReference type="PANTHER" id="PTHR45825:SF11">
    <property type="entry name" value="ALPHA AMYLASE DOMAIN-CONTAINING PROTEIN"/>
    <property type="match status" value="1"/>
</dbReference>
<dbReference type="GO" id="GO:0009011">
    <property type="term" value="F:alpha-1,4-glucan glucosyltransferase (ADP-glucose donor) activity"/>
    <property type="evidence" value="ECO:0007669"/>
    <property type="project" value="UniProtKB-UniRule"/>
</dbReference>
<dbReference type="Pfam" id="PF08323">
    <property type="entry name" value="Glyco_transf_5"/>
    <property type="match status" value="1"/>
</dbReference>
<dbReference type="SUPFAM" id="SSF53756">
    <property type="entry name" value="UDP-Glycosyltransferase/glycogen phosphorylase"/>
    <property type="match status" value="1"/>
</dbReference>
<dbReference type="STRING" id="880073.Cabys_2527"/>
<dbReference type="KEGG" id="caby:Cabys_2527"/>
<dbReference type="GO" id="GO:0004373">
    <property type="term" value="F:alpha-1,4-glucan glucosyltransferase (UDP-glucose donor) activity"/>
    <property type="evidence" value="ECO:0007669"/>
    <property type="project" value="InterPro"/>
</dbReference>
<accession>H1XYB5</accession>
<reference evidence="11 14" key="2">
    <citation type="submission" date="2016-11" db="EMBL/GenBank/DDBJ databases">
        <title>Genomic analysis of Caldithrix abyssi and proposal of a novel bacterial phylum Caldithrichaeota.</title>
        <authorList>
            <person name="Kublanov I."/>
            <person name="Sigalova O."/>
            <person name="Gavrilov S."/>
            <person name="Lebedinsky A."/>
            <person name="Ivanova N."/>
            <person name="Daum C."/>
            <person name="Reddy T."/>
            <person name="Klenk H.P."/>
            <person name="Goker M."/>
            <person name="Reva O."/>
            <person name="Miroshnichenko M."/>
            <person name="Kyprides N."/>
            <person name="Woyke T."/>
            <person name="Gelfand M."/>
        </authorList>
    </citation>
    <scope>NUCLEOTIDE SEQUENCE [LARGE SCALE GENOMIC DNA]</scope>
    <source>
        <strain evidence="11 14">LF13</strain>
    </source>
</reference>
<comment type="similarity">
    <text evidence="4 8">Belongs to the glycosyltransferase 1 family. Bacterial/plant glycogen synthase subfamily.</text>
</comment>
<dbReference type="UniPathway" id="UPA00164"/>
<evidence type="ECO:0000256" key="8">
    <source>
        <dbReference type="HAMAP-Rule" id="MF_00484"/>
    </source>
</evidence>
<dbReference type="Pfam" id="PF00534">
    <property type="entry name" value="Glycos_transf_1"/>
    <property type="match status" value="1"/>
</dbReference>
<keyword evidence="7 8" id="KW-0320">Glycogen biosynthesis</keyword>
<dbReference type="PANTHER" id="PTHR45825">
    <property type="entry name" value="GRANULE-BOUND STARCH SYNTHASE 1, CHLOROPLASTIC/AMYLOPLASTIC"/>
    <property type="match status" value="1"/>
</dbReference>
<dbReference type="Gene3D" id="3.40.50.2000">
    <property type="entry name" value="Glycogen Phosphorylase B"/>
    <property type="match status" value="2"/>
</dbReference>
<comment type="function">
    <text evidence="2 8">Synthesizes alpha-1,4-glucan chains using ADP-glucose.</text>
</comment>
<dbReference type="eggNOG" id="COG0297">
    <property type="taxonomic scope" value="Bacteria"/>
</dbReference>
<dbReference type="PaxDb" id="880073-Calab_3584"/>
<proteinExistence type="inferred from homology"/>
<evidence type="ECO:0000259" key="9">
    <source>
        <dbReference type="Pfam" id="PF00534"/>
    </source>
</evidence>
<dbReference type="InterPro" id="IPR013534">
    <property type="entry name" value="Starch_synth_cat_dom"/>
</dbReference>
<dbReference type="Proteomes" id="UP000183868">
    <property type="component" value="Chromosome"/>
</dbReference>
<dbReference type="InterPro" id="IPR001296">
    <property type="entry name" value="Glyco_trans_1"/>
</dbReference>
<dbReference type="FunCoup" id="H1XYB5">
    <property type="interactions" value="262"/>
</dbReference>
<evidence type="ECO:0000256" key="7">
    <source>
        <dbReference type="ARBA" id="ARBA00023056"/>
    </source>
</evidence>
<organism evidence="12 13">
    <name type="scientific">Caldithrix abyssi DSM 13497</name>
    <dbReference type="NCBI Taxonomy" id="880073"/>
    <lineage>
        <taxon>Bacteria</taxon>
        <taxon>Pseudomonadati</taxon>
        <taxon>Calditrichota</taxon>
        <taxon>Calditrichia</taxon>
        <taxon>Calditrichales</taxon>
        <taxon>Calditrichaceae</taxon>
        <taxon>Caldithrix</taxon>
    </lineage>
</organism>
<feature type="binding site" evidence="8">
    <location>
        <position position="15"/>
    </location>
    <ligand>
        <name>ADP-alpha-D-glucose</name>
        <dbReference type="ChEBI" id="CHEBI:57498"/>
    </ligand>
</feature>
<protein>
    <recommendedName>
        <fullName evidence="8">Glycogen synthase</fullName>
        <ecNumber evidence="8">2.4.1.21</ecNumber>
    </recommendedName>
    <alternativeName>
        <fullName evidence="8">Starch [bacterial glycogen] synthase</fullName>
    </alternativeName>
</protein>
<evidence type="ECO:0000313" key="11">
    <source>
        <dbReference type="EMBL" id="APF19276.1"/>
    </source>
</evidence>
<dbReference type="NCBIfam" id="NF001899">
    <property type="entry name" value="PRK00654.1-2"/>
    <property type="match status" value="1"/>
</dbReference>
<dbReference type="EMBL" id="CM001402">
    <property type="protein sequence ID" value="EHO43182.1"/>
    <property type="molecule type" value="Genomic_DNA"/>
</dbReference>
<dbReference type="EMBL" id="CP018099">
    <property type="protein sequence ID" value="APF19276.1"/>
    <property type="molecule type" value="Genomic_DNA"/>
</dbReference>
<dbReference type="AlphaFoldDB" id="H1XYB5"/>
<evidence type="ECO:0000313" key="12">
    <source>
        <dbReference type="EMBL" id="EHO43182.1"/>
    </source>
</evidence>
<dbReference type="GO" id="GO:0005978">
    <property type="term" value="P:glycogen biosynthetic process"/>
    <property type="evidence" value="ECO:0007669"/>
    <property type="project" value="UniProtKB-UniRule"/>
</dbReference>
<evidence type="ECO:0000256" key="5">
    <source>
        <dbReference type="ARBA" id="ARBA00022676"/>
    </source>
</evidence>
<dbReference type="InterPro" id="IPR011835">
    <property type="entry name" value="GS/SS"/>
</dbReference>
<dbReference type="EC" id="2.4.1.21" evidence="8"/>
<gene>
    <name evidence="8 11" type="primary">glgA</name>
    <name evidence="11" type="ORF">Cabys_2527</name>
    <name evidence="12" type="ORF">Calab_3584</name>
</gene>